<feature type="domain" description="N-acetyltransferase" evidence="1">
    <location>
        <begin position="25"/>
        <end position="185"/>
    </location>
</feature>
<name>M3BG99_STRM1</name>
<dbReference type="STRING" id="1223523.H340_20693"/>
<evidence type="ECO:0000313" key="2">
    <source>
        <dbReference type="EMBL" id="EME98619.1"/>
    </source>
</evidence>
<dbReference type="InterPro" id="IPR000182">
    <property type="entry name" value="GNAT_dom"/>
</dbReference>
<evidence type="ECO:0000259" key="1">
    <source>
        <dbReference type="PROSITE" id="PS51186"/>
    </source>
</evidence>
<reference evidence="2 3" key="1">
    <citation type="journal article" date="2013" name="Genome Announc.">
        <title>Whole-Genome Shotgun Assembly and Analysis of the Genome of Streptomyces mobaraensis DSM 40847, a Strain for Industrial Production of Microbial Transglutaminase.</title>
        <authorList>
            <person name="Yang H."/>
            <person name="He T."/>
            <person name="Wu W."/>
            <person name="Zhu W."/>
            <person name="Lu B."/>
            <person name="Sun W."/>
        </authorList>
    </citation>
    <scope>NUCLEOTIDE SEQUENCE [LARGE SCALE GENOMIC DNA]</scope>
    <source>
        <strain evidence="2 3">DSM 40847</strain>
    </source>
</reference>
<sequence>MAVMTHPTSRTTADLPAVEAMNGPAAVRAVDAFRLVYAEAFAEPPYRETEADIALTFDRFHAEAAHPGFRATLARTAAGEPLGMALGTSLGRRSGWWDPYVAPADRPRTFCLLELAVRTAHRRHGLARRLHDALLQTTDADRILLTVHLAATPARAAYRSWGYRTIAEVDPWGNGVHAVMLLDRAATGGDQ</sequence>
<protein>
    <submittedName>
        <fullName evidence="2">Acetyltransferase</fullName>
    </submittedName>
</protein>
<dbReference type="GO" id="GO:0016747">
    <property type="term" value="F:acyltransferase activity, transferring groups other than amino-acyl groups"/>
    <property type="evidence" value="ECO:0007669"/>
    <property type="project" value="InterPro"/>
</dbReference>
<dbReference type="EMBL" id="AORZ01000072">
    <property type="protein sequence ID" value="EME98619.1"/>
    <property type="molecule type" value="Genomic_DNA"/>
</dbReference>
<dbReference type="InterPro" id="IPR016181">
    <property type="entry name" value="Acyl_CoA_acyltransferase"/>
</dbReference>
<comment type="caution">
    <text evidence="2">The sequence shown here is derived from an EMBL/GenBank/DDBJ whole genome shotgun (WGS) entry which is preliminary data.</text>
</comment>
<dbReference type="Gene3D" id="3.40.630.30">
    <property type="match status" value="1"/>
</dbReference>
<dbReference type="PROSITE" id="PS51186">
    <property type="entry name" value="GNAT"/>
    <property type="match status" value="1"/>
</dbReference>
<proteinExistence type="predicted"/>
<dbReference type="SUPFAM" id="SSF55729">
    <property type="entry name" value="Acyl-CoA N-acyltransferases (Nat)"/>
    <property type="match status" value="1"/>
</dbReference>
<dbReference type="PATRIC" id="fig|1223523.3.peg.4216"/>
<dbReference type="Proteomes" id="UP000011740">
    <property type="component" value="Unassembled WGS sequence"/>
</dbReference>
<dbReference type="eggNOG" id="COG0456">
    <property type="taxonomic scope" value="Bacteria"/>
</dbReference>
<organism evidence="2 3">
    <name type="scientific">Streptomyces mobaraensis (strain ATCC 29032 / DSM 40847 / JCM 4168 / NBRC 13819 / NCIMB 11159 / IPCR 16-22)</name>
    <dbReference type="NCBI Taxonomy" id="1223523"/>
    <lineage>
        <taxon>Bacteria</taxon>
        <taxon>Bacillati</taxon>
        <taxon>Actinomycetota</taxon>
        <taxon>Actinomycetes</taxon>
        <taxon>Kitasatosporales</taxon>
        <taxon>Streptomycetaceae</taxon>
        <taxon>Streptomyces</taxon>
    </lineage>
</organism>
<accession>M3BG99</accession>
<dbReference type="Pfam" id="PF00583">
    <property type="entry name" value="Acetyltransf_1"/>
    <property type="match status" value="1"/>
</dbReference>
<dbReference type="AlphaFoldDB" id="M3BG99"/>
<gene>
    <name evidence="2" type="ORF">H340_20693</name>
</gene>
<keyword evidence="2" id="KW-0808">Transferase</keyword>
<evidence type="ECO:0000313" key="3">
    <source>
        <dbReference type="Proteomes" id="UP000011740"/>
    </source>
</evidence>